<dbReference type="EMBL" id="BC019450">
    <property type="protein sequence ID" value="AAH19450.1"/>
    <property type="molecule type" value="mRNA"/>
</dbReference>
<dbReference type="MGI" id="MGI:1196297">
    <property type="gene designation" value="Hgsnat"/>
</dbReference>
<name>Q8VCQ1_MOUSE</name>
<accession>Q8VCQ1</accession>
<sequence>MLSAFSILYEIAIFGTCVEILFNFSEIYSGHFASVKEAKVGRLCLIQREPIPSLDSTWGLVPGITNKQTTKRTKSYFLKTDFPRVCACRPYRRGFMVTDYKAF</sequence>
<dbReference type="AlphaFoldDB" id="Q8VCQ1"/>
<gene>
    <name evidence="1 2" type="primary">Hgsnat</name>
    <name evidence="2" type="synonym">D8Ertd354e</name>
</gene>
<proteinExistence type="evidence at transcript level"/>
<protein>
    <submittedName>
        <fullName evidence="1">Hgsnat protein</fullName>
    </submittedName>
</protein>
<evidence type="ECO:0000313" key="2">
    <source>
        <dbReference type="MGI" id="MGI:1196297"/>
    </source>
</evidence>
<reference evidence="1" key="1">
    <citation type="journal article" date="2004" name="Genome Res.">
        <title>The status, quality, and expansion of the NIH full-length cDNA project: the Mammalian Gene Collection (MGC).</title>
        <authorList>
            <consortium name="The MGC Project Team"/>
            <person name="Gerhard D.S."/>
            <person name="Wagner L."/>
            <person name="Feingold E.A."/>
            <person name="Shenmen C.M."/>
            <person name="Grouse L.H."/>
            <person name="Schuler G."/>
            <person name="Klein S.L."/>
            <person name="Old S."/>
            <person name="Rasooly R."/>
            <person name="Good P."/>
            <person name="Guyer M."/>
            <person name="Peck A.M."/>
            <person name="Derge J.G."/>
            <person name="Lipman D."/>
            <person name="Collins F.S."/>
            <person name="Jang W."/>
            <person name="Sherry S."/>
            <person name="Feolo M."/>
            <person name="Misquitta L."/>
            <person name="Lee E."/>
            <person name="Rotmistrovsky K."/>
            <person name="Greenhut S.F."/>
            <person name="Schaefer C.F."/>
            <person name="Buetow K."/>
            <person name="Bonner T.I."/>
            <person name="Haussler D."/>
            <person name="Kent J."/>
            <person name="Kiekhaus M."/>
            <person name="Furey T."/>
            <person name="Brent M."/>
            <person name="Prange C."/>
            <person name="Schreiber K."/>
            <person name="Shapiro N."/>
            <person name="Bhat N.K."/>
            <person name="Hopkins R.F."/>
            <person name="Hsie F."/>
            <person name="Driscoll T."/>
            <person name="Soares M.B."/>
            <person name="Casavant T.L."/>
            <person name="Scheetz T.E."/>
            <person name="Brown-stein M.J."/>
            <person name="Usdin T.B."/>
            <person name="Toshiyuki S."/>
            <person name="Carninci P."/>
            <person name="Piao Y."/>
            <person name="Dudekula D.B."/>
            <person name="Ko M.S."/>
            <person name="Kawakami K."/>
            <person name="Suzuki Y."/>
            <person name="Sugano S."/>
            <person name="Gruber C.E."/>
            <person name="Smith M.R."/>
            <person name="Simmons B."/>
            <person name="Moore T."/>
            <person name="Waterman R."/>
            <person name="Johnson S.L."/>
            <person name="Ruan Y."/>
            <person name="Wei C.L."/>
            <person name="Mathavan S."/>
            <person name="Gunaratne P.H."/>
            <person name="Wu J."/>
            <person name="Garcia A.M."/>
            <person name="Hulyk S.W."/>
            <person name="Fuh E."/>
            <person name="Yuan Y."/>
            <person name="Sneed A."/>
            <person name="Kowis C."/>
            <person name="Hodgson A."/>
            <person name="Muzny D.M."/>
            <person name="McPherson J."/>
            <person name="Gibbs R.A."/>
            <person name="Fahey J."/>
            <person name="Helton E."/>
            <person name="Ketteman M."/>
            <person name="Madan A."/>
            <person name="Rodrigues S."/>
            <person name="Sanchez A."/>
            <person name="Whiting M."/>
            <person name="Madari A."/>
            <person name="Young A.C."/>
            <person name="Wetherby K.D."/>
            <person name="Granite S.J."/>
            <person name="Kwong P.N."/>
            <person name="Brinkley C.P."/>
            <person name="Pearson R.L."/>
            <person name="Bouffard G.G."/>
            <person name="Blakesly R.W."/>
            <person name="Green E.D."/>
            <person name="Dickson M.C."/>
            <person name="Rodriguez A.C."/>
            <person name="Grimwood J."/>
            <person name="Schmutz J."/>
            <person name="Myers R.M."/>
            <person name="Butterfield Y.S."/>
            <person name="Griffith M."/>
            <person name="Griffith O.L."/>
            <person name="Krzywinski M.I."/>
            <person name="Liao N."/>
            <person name="Morin R."/>
            <person name="Morrin R."/>
            <person name="Palmquist D."/>
            <person name="Petrescu A.S."/>
            <person name="Skalska U."/>
            <person name="Smailus D.E."/>
            <person name="Stott J.M."/>
            <person name="Schnerch A."/>
            <person name="Schein J.E."/>
            <person name="Jones S.J."/>
            <person name="Holt R.A."/>
            <person name="Baross A."/>
            <person name="Marra M.A."/>
            <person name="Clifton S."/>
            <person name="Makowski K.A."/>
            <person name="Bosak S."/>
            <person name="Malek J."/>
        </authorList>
    </citation>
    <scope>NUCLEOTIDE SEQUENCE [LARGE SCALE MRNA]</scope>
    <source>
        <strain evidence="1">FVB/N</strain>
        <tissue evidence="1">Salivary gland</tissue>
    </source>
</reference>
<evidence type="ECO:0000313" key="1">
    <source>
        <dbReference type="EMBL" id="AAH19450.1"/>
    </source>
</evidence>
<dbReference type="AGR" id="MGI:1196297"/>
<organism evidence="1">
    <name type="scientific">Mus musculus</name>
    <name type="common">Mouse</name>
    <dbReference type="NCBI Taxonomy" id="10090"/>
    <lineage>
        <taxon>Eukaryota</taxon>
        <taxon>Metazoa</taxon>
        <taxon>Chordata</taxon>
        <taxon>Craniata</taxon>
        <taxon>Vertebrata</taxon>
        <taxon>Euteleostomi</taxon>
        <taxon>Mammalia</taxon>
        <taxon>Eutheria</taxon>
        <taxon>Euarchontoglires</taxon>
        <taxon>Glires</taxon>
        <taxon>Rodentia</taxon>
        <taxon>Myomorpha</taxon>
        <taxon>Muroidea</taxon>
        <taxon>Muridae</taxon>
        <taxon>Murinae</taxon>
        <taxon>Mus</taxon>
        <taxon>Mus</taxon>
    </lineage>
</organism>